<feature type="region of interest" description="Disordered" evidence="4">
    <location>
        <begin position="25"/>
        <end position="185"/>
    </location>
</feature>
<dbReference type="SMART" id="SM00543">
    <property type="entry name" value="MIF4G"/>
    <property type="match status" value="1"/>
</dbReference>
<dbReference type="AlphaFoldDB" id="A0A7S3V4E3"/>
<feature type="compositionally biased region" description="Basic and acidic residues" evidence="4">
    <location>
        <begin position="553"/>
        <end position="576"/>
    </location>
</feature>
<evidence type="ECO:0000256" key="3">
    <source>
        <dbReference type="ARBA" id="ARBA00022917"/>
    </source>
</evidence>
<name>A0A7S3V4E3_9STRA</name>
<proteinExistence type="inferred from homology"/>
<feature type="compositionally biased region" description="Low complexity" evidence="4">
    <location>
        <begin position="581"/>
        <end position="592"/>
    </location>
</feature>
<dbReference type="EMBL" id="HBIO01001068">
    <property type="protein sequence ID" value="CAE0455919.1"/>
    <property type="molecule type" value="Transcribed_RNA"/>
</dbReference>
<keyword evidence="2" id="KW-0396">Initiation factor</keyword>
<evidence type="ECO:0000259" key="5">
    <source>
        <dbReference type="PROSITE" id="PS51366"/>
    </source>
</evidence>
<evidence type="ECO:0000256" key="2">
    <source>
        <dbReference type="ARBA" id="ARBA00022540"/>
    </source>
</evidence>
<accession>A0A7S3V4E3</accession>
<dbReference type="Gene3D" id="1.25.40.180">
    <property type="match status" value="2"/>
</dbReference>
<dbReference type="PROSITE" id="PS51366">
    <property type="entry name" value="MI"/>
    <property type="match status" value="1"/>
</dbReference>
<feature type="compositionally biased region" description="Polar residues" evidence="4">
    <location>
        <begin position="613"/>
        <end position="637"/>
    </location>
</feature>
<feature type="region of interest" description="Disordered" evidence="4">
    <location>
        <begin position="249"/>
        <end position="273"/>
    </location>
</feature>
<feature type="domain" description="MI" evidence="5">
    <location>
        <begin position="687"/>
        <end position="815"/>
    </location>
</feature>
<reference evidence="6" key="1">
    <citation type="submission" date="2021-01" db="EMBL/GenBank/DDBJ databases">
        <authorList>
            <person name="Corre E."/>
            <person name="Pelletier E."/>
            <person name="Niang G."/>
            <person name="Scheremetjew M."/>
            <person name="Finn R."/>
            <person name="Kale V."/>
            <person name="Holt S."/>
            <person name="Cochrane G."/>
            <person name="Meng A."/>
            <person name="Brown T."/>
            <person name="Cohen L."/>
        </authorList>
    </citation>
    <scope>NUCLEOTIDE SEQUENCE</scope>
    <source>
        <strain evidence="6">MM31A-1</strain>
    </source>
</reference>
<evidence type="ECO:0000256" key="1">
    <source>
        <dbReference type="ARBA" id="ARBA00005775"/>
    </source>
</evidence>
<dbReference type="Pfam" id="PF02847">
    <property type="entry name" value="MA3"/>
    <property type="match status" value="1"/>
</dbReference>
<organism evidence="6">
    <name type="scientific">Chaetoceros debilis</name>
    <dbReference type="NCBI Taxonomy" id="122233"/>
    <lineage>
        <taxon>Eukaryota</taxon>
        <taxon>Sar</taxon>
        <taxon>Stramenopiles</taxon>
        <taxon>Ochrophyta</taxon>
        <taxon>Bacillariophyta</taxon>
        <taxon>Coscinodiscophyceae</taxon>
        <taxon>Chaetocerotophycidae</taxon>
        <taxon>Chaetocerotales</taxon>
        <taxon>Chaetocerotaceae</taxon>
        <taxon>Chaetoceros</taxon>
    </lineage>
</organism>
<dbReference type="GO" id="GO:0003743">
    <property type="term" value="F:translation initiation factor activity"/>
    <property type="evidence" value="ECO:0007669"/>
    <property type="project" value="UniProtKB-KW"/>
</dbReference>
<dbReference type="Pfam" id="PF02854">
    <property type="entry name" value="MIF4G"/>
    <property type="match status" value="1"/>
</dbReference>
<dbReference type="PANTHER" id="PTHR23253:SF9">
    <property type="entry name" value="EUKARYOTIC TRANSLATION INITIATION FACTOR 4 GAMMA 2"/>
    <property type="match status" value="1"/>
</dbReference>
<evidence type="ECO:0000313" key="6">
    <source>
        <dbReference type="EMBL" id="CAE0455919.1"/>
    </source>
</evidence>
<dbReference type="InterPro" id="IPR003891">
    <property type="entry name" value="Initiation_fac_eIF4g_MI"/>
</dbReference>
<feature type="compositionally biased region" description="Polar residues" evidence="4">
    <location>
        <begin position="650"/>
        <end position="664"/>
    </location>
</feature>
<dbReference type="InterPro" id="IPR003890">
    <property type="entry name" value="MIF4G-like_typ-3"/>
</dbReference>
<gene>
    <name evidence="6" type="ORF">CDEB00056_LOCUS760</name>
</gene>
<dbReference type="GO" id="GO:0016281">
    <property type="term" value="C:eukaryotic translation initiation factor 4F complex"/>
    <property type="evidence" value="ECO:0007669"/>
    <property type="project" value="TreeGrafter"/>
</dbReference>
<dbReference type="SUPFAM" id="SSF48371">
    <property type="entry name" value="ARM repeat"/>
    <property type="match status" value="2"/>
</dbReference>
<dbReference type="GO" id="GO:0003729">
    <property type="term" value="F:mRNA binding"/>
    <property type="evidence" value="ECO:0007669"/>
    <property type="project" value="TreeGrafter"/>
</dbReference>
<feature type="region of interest" description="Disordered" evidence="4">
    <location>
        <begin position="551"/>
        <end position="672"/>
    </location>
</feature>
<keyword evidence="3" id="KW-0648">Protein biosynthesis</keyword>
<feature type="compositionally biased region" description="Basic and acidic residues" evidence="4">
    <location>
        <begin position="125"/>
        <end position="183"/>
    </location>
</feature>
<sequence>MVEDTPKAKKLSSTAKVFTPLSSTLKASAASWNPVPGAETKKTAEEIEASPLLAKEDEPEQVAPATPPTKSAPTGEAKETSPAPAPILAPKPVVSAWGKKSSNAVKAAPTTDQQSSSGQNQNSSHGRDRDGRNNNRDDKKGGWKRNQQRENKDNNKDGSSNWRRDQKKNVQTRKKEDDNDGWQRGKLVPLDLFKPDEEGDTVCRIHLKEILNLRLSYVGAPLKWETDNIGPPAECRWIADSRVQEIDASANKQRLGGDVSSHRRKKKEHDTAPALEDCKPLEVNNDTRWVANVFKKDQVDDETATESDDVVLKKSLLILNKLSLTKFDKLSDKFIDSGIGRNRECLAGAIALIVKKAQDEPHFAAMYAALCLKLSKTPMSFEDSGKKKVFKKMLLTECQKEFELDTEQKIAKAVEGVEDEEDKNLKVLLVKRHFLGHMRFIGELYKGDLIGIKIMLMVLSQLLEGEAKKDSGVDEEKIECFAKLMTVIGDILEQQCAYSRSAGKIETSERLEKCWKQVNIMAGREDGKGPEISNRIKFMLQDLLEMKANGWTSRREEESAKTIAQIHKDAAKEARRGGSTGVKRSTSSSSLRRQSKPTVDADGFVEVVGTSGGTFNRSLSMGNFPRNNSRSNLNKNGTAGGGSKRPLRSSGGSFAAFNNTSQPNGKEIKDVPKESETIVKEYLTPDECGKKAKNYLKEFFVAGDDADAVLSIHELVDVGAEGSIDRGAKVIESSLLMLLEGKADEVDKSVLIITRCFEEKKIESASFVAGLNDPLEFLSDIAIDAPLASAHLVTAIAAFVKAGAIQFDFFLNSPEYFRTDCCAAAFACKVLRKIDGDSSTDESNLAVIAKLMTDGDREQHSTAKELLAEQS</sequence>
<evidence type="ECO:0000256" key="4">
    <source>
        <dbReference type="SAM" id="MobiDB-lite"/>
    </source>
</evidence>
<comment type="similarity">
    <text evidence="1">Belongs to the eukaryotic initiation factor 4G family.</text>
</comment>
<feature type="compositionally biased region" description="Low complexity" evidence="4">
    <location>
        <begin position="113"/>
        <end position="124"/>
    </location>
</feature>
<protein>
    <recommendedName>
        <fullName evidence="5">MI domain-containing protein</fullName>
    </recommendedName>
</protein>
<dbReference type="PANTHER" id="PTHR23253">
    <property type="entry name" value="EUKARYOTIC TRANSLATION INITIATION FACTOR 4 GAMMA"/>
    <property type="match status" value="1"/>
</dbReference>
<dbReference type="InterPro" id="IPR016024">
    <property type="entry name" value="ARM-type_fold"/>
</dbReference>